<name>A0ABT2SV94_9FIRM</name>
<proteinExistence type="predicted"/>
<dbReference type="RefSeq" id="WP_267309875.1">
    <property type="nucleotide sequence ID" value="NZ_JAOQJR010000008.1"/>
</dbReference>
<keyword evidence="2" id="KW-1185">Reference proteome</keyword>
<dbReference type="Proteomes" id="UP001208364">
    <property type="component" value="Unassembled WGS sequence"/>
</dbReference>
<evidence type="ECO:0000313" key="1">
    <source>
        <dbReference type="EMBL" id="MCU6738737.1"/>
    </source>
</evidence>
<reference evidence="1 2" key="1">
    <citation type="journal article" date="2021" name="ISME Commun">
        <title>Automated analysis of genomic sequences facilitates high-throughput and comprehensive description of bacteria.</title>
        <authorList>
            <person name="Hitch T.C.A."/>
        </authorList>
    </citation>
    <scope>NUCLEOTIDE SEQUENCE [LARGE SCALE GENOMIC DNA]</scope>
    <source>
        <strain evidence="1 2">H4_15</strain>
    </source>
</reference>
<dbReference type="EMBL" id="JAOQJR010000008">
    <property type="protein sequence ID" value="MCU6738737.1"/>
    <property type="molecule type" value="Genomic_DNA"/>
</dbReference>
<organism evidence="1 2">
    <name type="scientific">[Clostridium] ammoniilyticum</name>
    <dbReference type="NCBI Taxonomy" id="2981784"/>
    <lineage>
        <taxon>Bacteria</taxon>
        <taxon>Bacillati</taxon>
        <taxon>Bacillota</taxon>
        <taxon>Erysipelotrichia</taxon>
        <taxon>Erysipelotrichales</taxon>
        <taxon>Coprobacillaceae</taxon>
        <taxon>Faecalibacillus</taxon>
    </lineage>
</organism>
<protein>
    <submittedName>
        <fullName evidence="1">Uncharacterized protein</fullName>
    </submittedName>
</protein>
<sequence length="114" mass="13176">MPKTKGSKNRNLTKVELEFLKIAKRMPPLYHTLPGEEFDMKKSEVANWLIKQPLALHVLFQLVQNVSSKNHAIEYDRDTGKWQGIDYIEHDGSFGNCDVCDNKTCVEGYCSWEE</sequence>
<gene>
    <name evidence="1" type="ORF">OCV55_08580</name>
</gene>
<accession>A0ABT2SV94</accession>
<comment type="caution">
    <text evidence="1">The sequence shown here is derived from an EMBL/GenBank/DDBJ whole genome shotgun (WGS) entry which is preliminary data.</text>
</comment>
<evidence type="ECO:0000313" key="2">
    <source>
        <dbReference type="Proteomes" id="UP001208364"/>
    </source>
</evidence>